<evidence type="ECO:0000313" key="1">
    <source>
        <dbReference type="EMBL" id="MBK4215756.1"/>
    </source>
</evidence>
<dbReference type="AlphaFoldDB" id="A0A934SEY9"/>
<protein>
    <submittedName>
        <fullName evidence="1">Uncharacterized protein</fullName>
    </submittedName>
</protein>
<evidence type="ECO:0000313" key="2">
    <source>
        <dbReference type="Proteomes" id="UP000640485"/>
    </source>
</evidence>
<proteinExistence type="predicted"/>
<keyword evidence="2" id="KW-1185">Reference proteome</keyword>
<organism evidence="1 2">
    <name type="scientific">Paracoccus caeni</name>
    <dbReference type="NCBI Taxonomy" id="657651"/>
    <lineage>
        <taxon>Bacteria</taxon>
        <taxon>Pseudomonadati</taxon>
        <taxon>Pseudomonadota</taxon>
        <taxon>Alphaproteobacteria</taxon>
        <taxon>Rhodobacterales</taxon>
        <taxon>Paracoccaceae</taxon>
        <taxon>Paracoccus</taxon>
    </lineage>
</organism>
<dbReference type="EMBL" id="JAEPRQ010000002">
    <property type="protein sequence ID" value="MBK4215756.1"/>
    <property type="molecule type" value="Genomic_DNA"/>
</dbReference>
<accession>A0A934SEY9</accession>
<reference evidence="1" key="1">
    <citation type="submission" date="2021-01" db="EMBL/GenBank/DDBJ databases">
        <title>Paracoccus amoyensis sp. nov., isolated from the surface seawater along the coast of Xiamen Island, China.</title>
        <authorList>
            <person name="Lyu L."/>
        </authorList>
    </citation>
    <scope>NUCLEOTIDE SEQUENCE</scope>
    <source>
        <strain evidence="1">MJ17</strain>
    </source>
</reference>
<name>A0A934SEY9_9RHOB</name>
<comment type="caution">
    <text evidence="1">The sequence shown here is derived from an EMBL/GenBank/DDBJ whole genome shotgun (WGS) entry which is preliminary data.</text>
</comment>
<dbReference type="RefSeq" id="WP_200685079.1">
    <property type="nucleotide sequence ID" value="NZ_JAEPRQ010000002.1"/>
</dbReference>
<gene>
    <name evidence="1" type="ORF">JJJ17_07450</name>
</gene>
<sequence length="93" mass="10318">MNGRITEPIAEALRYLTRPDCDFLWSRWQGAPQAIAELRELAASASLGDHAALSKLDLLFAPTGALQDLFNVNGWGDEFLRIADGFDSVRRNI</sequence>
<dbReference type="Proteomes" id="UP000640485">
    <property type="component" value="Unassembled WGS sequence"/>
</dbReference>